<dbReference type="InterPro" id="IPR042188">
    <property type="entry name" value="MmgE/PrpD_sf_2"/>
</dbReference>
<name>A0A2S5DRX8_9BURK</name>
<dbReference type="SUPFAM" id="SSF103378">
    <property type="entry name" value="2-methylcitrate dehydratase PrpD"/>
    <property type="match status" value="1"/>
</dbReference>
<comment type="similarity">
    <text evidence="1">Belongs to the PrpD family.</text>
</comment>
<proteinExistence type="inferred from homology"/>
<evidence type="ECO:0000313" key="5">
    <source>
        <dbReference type="Proteomes" id="UP000238655"/>
    </source>
</evidence>
<sequence>MNRRHFLSALTGAALTLPVIRARADAPPAASVAARVDLRDTDRPELARQLADYAAGLQYRDLDAATVETIKAHLIDALGCAIAAYDEPPVRIARNAALASPGGVATVIGTTRRTNPDLAAFATGTALRYFDFNDAYAGKETGHPSDNVAACLAVAEAQHATGRDLILSIAIAYEIACRLMDAAAISPRGWDHTCYSLPAVALAAGKLMRLPAPQLVQAVNLSINSHLALNQTRVQQLSNWKALADADAARNAVFSTELARAGLTGPAPIFEGTAGFFERVSGPFTLDTGAFGGRGGTFRIGQCFVKFYPAQGLTQTAIPAALAVAAEIGDLRRIRRIEIHTTEVGYVTAGRDPEKWAPSTHETADHSLPYIVARAMLDGDITTRSYASAALRDPALRALVGKITVSADPALTARYPAHAPNRVTAVCDDGAIHAKQVDDLPGSPTQPMQRDDYEAKFMKNCRPHWSAARMRAALDYLWRLDEQPDVATLPPLFVMG</sequence>
<gene>
    <name evidence="4" type="ORF">C3743_16285</name>
</gene>
<dbReference type="InterPro" id="IPR045336">
    <property type="entry name" value="MmgE_PrpD_N"/>
</dbReference>
<feature type="domain" description="MmgE/PrpD C-terminal" evidence="3">
    <location>
        <begin position="308"/>
        <end position="478"/>
    </location>
</feature>
<dbReference type="PANTHER" id="PTHR16943:SF8">
    <property type="entry name" value="2-METHYLCITRATE DEHYDRATASE"/>
    <property type="match status" value="1"/>
</dbReference>
<evidence type="ECO:0000259" key="3">
    <source>
        <dbReference type="Pfam" id="PF19305"/>
    </source>
</evidence>
<dbReference type="GO" id="GO:0016829">
    <property type="term" value="F:lyase activity"/>
    <property type="evidence" value="ECO:0007669"/>
    <property type="project" value="InterPro"/>
</dbReference>
<reference evidence="4 5" key="1">
    <citation type="submission" date="2018-01" db="EMBL/GenBank/DDBJ databases">
        <title>Successful Treatment of Persistent Burkholderia cepacia Bacteremia with Ceftazidime-Avibactam.</title>
        <authorList>
            <person name="Tamma P."/>
            <person name="Fan Y."/>
            <person name="Bergman Y."/>
            <person name="Sick-Samuels A."/>
            <person name="Hsu A."/>
            <person name="Timp W."/>
            <person name="Simner P."/>
        </authorList>
    </citation>
    <scope>NUCLEOTIDE SEQUENCE [LARGE SCALE GENOMIC DNA]</scope>
    <source>
        <strain evidence="4 5">170816</strain>
    </source>
</reference>
<feature type="domain" description="MmgE/PrpD N-terminal" evidence="2">
    <location>
        <begin position="48"/>
        <end position="285"/>
    </location>
</feature>
<dbReference type="Pfam" id="PF03972">
    <property type="entry name" value="MmgE_PrpD_N"/>
    <property type="match status" value="1"/>
</dbReference>
<dbReference type="InterPro" id="IPR036148">
    <property type="entry name" value="MmgE/PrpD_sf"/>
</dbReference>
<dbReference type="PANTHER" id="PTHR16943">
    <property type="entry name" value="2-METHYLCITRATE DEHYDRATASE-RELATED"/>
    <property type="match status" value="1"/>
</dbReference>
<dbReference type="AlphaFoldDB" id="A0A2S5DRX8"/>
<protein>
    <submittedName>
        <fullName evidence="4">MmgE/PrpD family protein</fullName>
    </submittedName>
</protein>
<evidence type="ECO:0000313" key="4">
    <source>
        <dbReference type="EMBL" id="POZ81858.1"/>
    </source>
</evidence>
<dbReference type="Gene3D" id="3.30.1330.120">
    <property type="entry name" value="2-methylcitrate dehydratase PrpD"/>
    <property type="match status" value="1"/>
</dbReference>
<dbReference type="Gene3D" id="1.10.4100.10">
    <property type="entry name" value="2-methylcitrate dehydratase PrpD"/>
    <property type="match status" value="1"/>
</dbReference>
<dbReference type="InterPro" id="IPR005656">
    <property type="entry name" value="MmgE_PrpD"/>
</dbReference>
<comment type="caution">
    <text evidence="4">The sequence shown here is derived from an EMBL/GenBank/DDBJ whole genome shotgun (WGS) entry which is preliminary data.</text>
</comment>
<evidence type="ECO:0000259" key="2">
    <source>
        <dbReference type="Pfam" id="PF03972"/>
    </source>
</evidence>
<dbReference type="Proteomes" id="UP000238655">
    <property type="component" value="Chromosome 1"/>
</dbReference>
<dbReference type="InterPro" id="IPR045337">
    <property type="entry name" value="MmgE_PrpD_C"/>
</dbReference>
<dbReference type="EMBL" id="PQVP01000002">
    <property type="protein sequence ID" value="POZ81858.1"/>
    <property type="molecule type" value="Genomic_DNA"/>
</dbReference>
<accession>A0A2S5DRX8</accession>
<organism evidence="4 5">
    <name type="scientific">Burkholderia contaminans</name>
    <dbReference type="NCBI Taxonomy" id="488447"/>
    <lineage>
        <taxon>Bacteria</taxon>
        <taxon>Pseudomonadati</taxon>
        <taxon>Pseudomonadota</taxon>
        <taxon>Betaproteobacteria</taxon>
        <taxon>Burkholderiales</taxon>
        <taxon>Burkholderiaceae</taxon>
        <taxon>Burkholderia</taxon>
        <taxon>Burkholderia cepacia complex</taxon>
    </lineage>
</organism>
<dbReference type="InterPro" id="IPR042183">
    <property type="entry name" value="MmgE/PrpD_sf_1"/>
</dbReference>
<dbReference type="RefSeq" id="WP_089460934.1">
    <property type="nucleotide sequence ID" value="NZ_CM009575.1"/>
</dbReference>
<evidence type="ECO:0000256" key="1">
    <source>
        <dbReference type="ARBA" id="ARBA00006174"/>
    </source>
</evidence>
<dbReference type="Pfam" id="PF19305">
    <property type="entry name" value="MmgE_PrpD_C"/>
    <property type="match status" value="1"/>
</dbReference>